<proteinExistence type="predicted"/>
<keyword evidence="5" id="KW-0539">Nucleus</keyword>
<gene>
    <name evidence="8" type="ORF">LTR09_004906</name>
</gene>
<keyword evidence="3" id="KW-0805">Transcription regulation</keyword>
<dbReference type="InterPro" id="IPR038491">
    <property type="entry name" value="Velvet_dom_sf"/>
</dbReference>
<evidence type="ECO:0000256" key="5">
    <source>
        <dbReference type="ARBA" id="ARBA00023242"/>
    </source>
</evidence>
<evidence type="ECO:0000259" key="7">
    <source>
        <dbReference type="PROSITE" id="PS51821"/>
    </source>
</evidence>
<name>A0AAJ0G979_9PEZI</name>
<keyword evidence="9" id="KW-1185">Reference proteome</keyword>
<keyword evidence="2" id="KW-0749">Sporulation</keyword>
<dbReference type="GO" id="GO:0030435">
    <property type="term" value="P:sporulation resulting in formation of a cellular spore"/>
    <property type="evidence" value="ECO:0007669"/>
    <property type="project" value="UniProtKB-KW"/>
</dbReference>
<evidence type="ECO:0000256" key="3">
    <source>
        <dbReference type="ARBA" id="ARBA00023015"/>
    </source>
</evidence>
<dbReference type="Pfam" id="PF11754">
    <property type="entry name" value="Velvet"/>
    <property type="match status" value="2"/>
</dbReference>
<feature type="compositionally biased region" description="Basic and acidic residues" evidence="6">
    <location>
        <begin position="23"/>
        <end position="32"/>
    </location>
</feature>
<dbReference type="GO" id="GO:0005634">
    <property type="term" value="C:nucleus"/>
    <property type="evidence" value="ECO:0007669"/>
    <property type="project" value="UniProtKB-SubCell"/>
</dbReference>
<organism evidence="8 9">
    <name type="scientific">Extremus antarcticus</name>
    <dbReference type="NCBI Taxonomy" id="702011"/>
    <lineage>
        <taxon>Eukaryota</taxon>
        <taxon>Fungi</taxon>
        <taxon>Dikarya</taxon>
        <taxon>Ascomycota</taxon>
        <taxon>Pezizomycotina</taxon>
        <taxon>Dothideomycetes</taxon>
        <taxon>Dothideomycetidae</taxon>
        <taxon>Mycosphaerellales</taxon>
        <taxon>Extremaceae</taxon>
        <taxon>Extremus</taxon>
    </lineage>
</organism>
<evidence type="ECO:0000313" key="8">
    <source>
        <dbReference type="EMBL" id="KAK3054128.1"/>
    </source>
</evidence>
<accession>A0AAJ0G979</accession>
<comment type="caution">
    <text evidence="8">The sequence shown here is derived from an EMBL/GenBank/DDBJ whole genome shotgun (WGS) entry which is preliminary data.</text>
</comment>
<feature type="compositionally biased region" description="Polar residues" evidence="6">
    <location>
        <begin position="349"/>
        <end position="361"/>
    </location>
</feature>
<evidence type="ECO:0000256" key="6">
    <source>
        <dbReference type="SAM" id="MobiDB-lite"/>
    </source>
</evidence>
<protein>
    <recommendedName>
        <fullName evidence="7">Velvet domain-containing protein</fullName>
    </recommendedName>
</protein>
<evidence type="ECO:0000256" key="2">
    <source>
        <dbReference type="ARBA" id="ARBA00022969"/>
    </source>
</evidence>
<feature type="region of interest" description="Disordered" evidence="6">
    <location>
        <begin position="188"/>
        <end position="207"/>
    </location>
</feature>
<reference evidence="8" key="1">
    <citation type="submission" date="2023-04" db="EMBL/GenBank/DDBJ databases">
        <title>Black Yeasts Isolated from many extreme environments.</title>
        <authorList>
            <person name="Coleine C."/>
            <person name="Stajich J.E."/>
            <person name="Selbmann L."/>
        </authorList>
    </citation>
    <scope>NUCLEOTIDE SEQUENCE</scope>
    <source>
        <strain evidence="8">CCFEE 5312</strain>
    </source>
</reference>
<dbReference type="PANTHER" id="PTHR33572">
    <property type="entry name" value="SPORE DEVELOPMENT REGULATOR VOSA"/>
    <property type="match status" value="1"/>
</dbReference>
<keyword evidence="4" id="KW-0804">Transcription</keyword>
<evidence type="ECO:0000256" key="1">
    <source>
        <dbReference type="ARBA" id="ARBA00004123"/>
    </source>
</evidence>
<dbReference type="InterPro" id="IPR037525">
    <property type="entry name" value="Velvet_dom"/>
</dbReference>
<sequence length="397" mass="43876">MTSSDVVTLKIRQDPQQAVATPENKEKMRKPIDPPPIVELDVSSHHDAGRQFLVNPFLFVTAHLVEVESIGHDNYPPISPNSLIGASTSSLHRLKDVNNKDGGFFVFGDMSCRKEGLYRLQFSLFELKPDSGDFVDSIVSKPFKVIPMKEFRGLCESTHLSRTFADQGVRLRLRKEPRTLTGSKRVYNSSDAEQTPLAMRNSRDLQYDRNDYGHAKRHRPETELDVYPPQYNPNSYFNTGGLSSFNNGFPFHSYLHENTTYVPAGVTYPPQRNYPQPSFPPPHNSALGQDLAPSPTSALTLSTPNDGSYAYSRGMNYGSRPAAADPWNGTYGLRTPTSASDSGIGYQDARNTGHASSQNAGQDVRGSIEQNPMILSMPQTQGMAGATPTYGMSTTLF</sequence>
<evidence type="ECO:0000256" key="4">
    <source>
        <dbReference type="ARBA" id="ARBA00023163"/>
    </source>
</evidence>
<comment type="subcellular location">
    <subcellularLocation>
        <location evidence="1">Nucleus</location>
    </subcellularLocation>
</comment>
<dbReference type="EMBL" id="JAWDJX010000013">
    <property type="protein sequence ID" value="KAK3054128.1"/>
    <property type="molecule type" value="Genomic_DNA"/>
</dbReference>
<dbReference type="InterPro" id="IPR021740">
    <property type="entry name" value="Velvet"/>
</dbReference>
<dbReference type="AlphaFoldDB" id="A0AAJ0G979"/>
<feature type="region of interest" description="Disordered" evidence="6">
    <location>
        <begin position="1"/>
        <end position="34"/>
    </location>
</feature>
<dbReference type="PANTHER" id="PTHR33572:SF18">
    <property type="entry name" value="SPORE DEVELOPMENT REGULATOR VOSA"/>
    <property type="match status" value="1"/>
</dbReference>
<dbReference type="Gene3D" id="2.60.40.3960">
    <property type="entry name" value="Velvet domain"/>
    <property type="match status" value="1"/>
</dbReference>
<feature type="domain" description="Velvet" evidence="7">
    <location>
        <begin position="1"/>
        <end position="174"/>
    </location>
</feature>
<dbReference type="PROSITE" id="PS51821">
    <property type="entry name" value="VELVET"/>
    <property type="match status" value="1"/>
</dbReference>
<feature type="region of interest" description="Disordered" evidence="6">
    <location>
        <begin position="336"/>
        <end position="363"/>
    </location>
</feature>
<evidence type="ECO:0000313" key="9">
    <source>
        <dbReference type="Proteomes" id="UP001271007"/>
    </source>
</evidence>
<dbReference type="Proteomes" id="UP001271007">
    <property type="component" value="Unassembled WGS sequence"/>
</dbReference>